<dbReference type="InterPro" id="IPR028096">
    <property type="entry name" value="EfeO_Cupredoxin"/>
</dbReference>
<dbReference type="InterPro" id="IPR038352">
    <property type="entry name" value="Imelysin_sf"/>
</dbReference>
<sequence>MSSSRKPSMPTLTKVALAASALLCIAGLIAFWYASGKARERTPHADAQQVTVTIRDNLCDPGDITVPAGRTTFTIVNQTPRALEWEILDGVMVVDERENIAPGFSQTLTVKLRPGTFAITCGLLSNPRGTLTVTPSAQSEADAARPPLTEYIGPLAEYKVYMVLTAGAVQKAVQQLQQAVANGSLDGARHATQDAHRTYKRLEPVAELFADLDTRLNARADYFDQRENDPDFAGFYKTRHLLAERGDMPALQAELPALQADVDSLRARVRTLQISPERLAQAGARSLRRAAGHLGDSTGSASQQAWSDLDLVKGTCDGTRKIAALLEPLLAKANPDLQARISRDLGTLDQSLEASPVVPATVATALNALADDFDQINPALGLE</sequence>
<keyword evidence="7" id="KW-1185">Reference proteome</keyword>
<feature type="domain" description="EfeO-type cupredoxin-like" evidence="5">
    <location>
        <begin position="25"/>
        <end position="133"/>
    </location>
</feature>
<evidence type="ECO:0000256" key="2">
    <source>
        <dbReference type="ARBA" id="ARBA00005989"/>
    </source>
</evidence>
<keyword evidence="3" id="KW-0732">Signal</keyword>
<dbReference type="Pfam" id="PF09375">
    <property type="entry name" value="Peptidase_M75"/>
    <property type="match status" value="1"/>
</dbReference>
<dbReference type="InterPro" id="IPR050894">
    <property type="entry name" value="EfeM/EfeO_iron_uptake"/>
</dbReference>
<dbReference type="Pfam" id="PF13473">
    <property type="entry name" value="Cupredoxin_1"/>
    <property type="match status" value="1"/>
</dbReference>
<protein>
    <submittedName>
        <fullName evidence="6">Multidrug DMT transporter permease</fullName>
    </submittedName>
</protein>
<comment type="similarity">
    <text evidence="2">Belongs to the EfeM/EfeO family.</text>
</comment>
<organism evidence="6 7">
    <name type="scientific">Corticimicrobacter populi</name>
    <dbReference type="NCBI Taxonomy" id="2175229"/>
    <lineage>
        <taxon>Bacteria</taxon>
        <taxon>Pseudomonadati</taxon>
        <taxon>Pseudomonadota</taxon>
        <taxon>Betaproteobacteria</taxon>
        <taxon>Burkholderiales</taxon>
        <taxon>Alcaligenaceae</taxon>
        <taxon>Corticimicrobacter</taxon>
    </lineage>
</organism>
<proteinExistence type="inferred from homology"/>
<name>A0A2V1JW81_9BURK</name>
<reference evidence="7" key="1">
    <citation type="submission" date="2018-05" db="EMBL/GenBank/DDBJ databases">
        <authorList>
            <person name="Li Y."/>
        </authorList>
    </citation>
    <scope>NUCLEOTIDE SEQUENCE [LARGE SCALE GENOMIC DNA]</scope>
    <source>
        <strain evidence="7">3d-2-2</strain>
    </source>
</reference>
<dbReference type="InterPro" id="IPR008972">
    <property type="entry name" value="Cupredoxin"/>
</dbReference>
<dbReference type="EMBL" id="QETA01000004">
    <property type="protein sequence ID" value="PWF22585.1"/>
    <property type="molecule type" value="Genomic_DNA"/>
</dbReference>
<dbReference type="InterPro" id="IPR034981">
    <property type="entry name" value="Imelysin-like_EfeO/Algp7"/>
</dbReference>
<dbReference type="PANTHER" id="PTHR39192">
    <property type="entry name" value="IRON UPTAKE SYSTEM COMPONENT EFEO"/>
    <property type="match status" value="1"/>
</dbReference>
<dbReference type="Gene3D" id="1.20.1420.20">
    <property type="entry name" value="M75 peptidase, HXXE motif"/>
    <property type="match status" value="1"/>
</dbReference>
<dbReference type="SUPFAM" id="SSF49503">
    <property type="entry name" value="Cupredoxins"/>
    <property type="match status" value="1"/>
</dbReference>
<dbReference type="GO" id="GO:0042597">
    <property type="term" value="C:periplasmic space"/>
    <property type="evidence" value="ECO:0007669"/>
    <property type="project" value="UniProtKB-SubCell"/>
</dbReference>
<dbReference type="AlphaFoldDB" id="A0A2V1JW81"/>
<dbReference type="PANTHER" id="PTHR39192:SF1">
    <property type="entry name" value="IRON UPTAKE SYSTEM COMPONENT EFEO"/>
    <property type="match status" value="1"/>
</dbReference>
<evidence type="ECO:0000313" key="7">
    <source>
        <dbReference type="Proteomes" id="UP000245212"/>
    </source>
</evidence>
<evidence type="ECO:0000313" key="6">
    <source>
        <dbReference type="EMBL" id="PWF22585.1"/>
    </source>
</evidence>
<dbReference type="Gene3D" id="2.60.40.420">
    <property type="entry name" value="Cupredoxins - blue copper proteins"/>
    <property type="match status" value="1"/>
</dbReference>
<dbReference type="CDD" id="cd14656">
    <property type="entry name" value="Imelysin-like_EfeO"/>
    <property type="match status" value="1"/>
</dbReference>
<gene>
    <name evidence="6" type="ORF">DD235_10900</name>
</gene>
<dbReference type="Proteomes" id="UP000245212">
    <property type="component" value="Unassembled WGS sequence"/>
</dbReference>
<evidence type="ECO:0000259" key="5">
    <source>
        <dbReference type="Pfam" id="PF13473"/>
    </source>
</evidence>
<dbReference type="InterPro" id="IPR018976">
    <property type="entry name" value="Imelysin-like"/>
</dbReference>
<accession>A0A2V1JW81</accession>
<evidence type="ECO:0000256" key="1">
    <source>
        <dbReference type="ARBA" id="ARBA00004418"/>
    </source>
</evidence>
<dbReference type="RefSeq" id="WP_109062110.1">
    <property type="nucleotide sequence ID" value="NZ_QETA01000004.1"/>
</dbReference>
<comment type="subcellular location">
    <subcellularLocation>
        <location evidence="1">Periplasm</location>
    </subcellularLocation>
</comment>
<evidence type="ECO:0000259" key="4">
    <source>
        <dbReference type="Pfam" id="PF09375"/>
    </source>
</evidence>
<comment type="caution">
    <text evidence="6">The sequence shown here is derived from an EMBL/GenBank/DDBJ whole genome shotgun (WGS) entry which is preliminary data.</text>
</comment>
<evidence type="ECO:0000256" key="3">
    <source>
        <dbReference type="ARBA" id="ARBA00022729"/>
    </source>
</evidence>
<feature type="domain" description="Imelysin-like" evidence="4">
    <location>
        <begin position="155"/>
        <end position="355"/>
    </location>
</feature>